<name>A0A8S5U476_9CAUD</name>
<proteinExistence type="predicted"/>
<organism evidence="1">
    <name type="scientific">Siphoviridae sp. ct6GI21</name>
    <dbReference type="NCBI Taxonomy" id="2825340"/>
    <lineage>
        <taxon>Viruses</taxon>
        <taxon>Duplodnaviria</taxon>
        <taxon>Heunggongvirae</taxon>
        <taxon>Uroviricota</taxon>
        <taxon>Caudoviricetes</taxon>
    </lineage>
</organism>
<reference evidence="1" key="1">
    <citation type="journal article" date="2021" name="Proc. Natl. Acad. Sci. U.S.A.">
        <title>A Catalog of Tens of Thousands of Viruses from Human Metagenomes Reveals Hidden Associations with Chronic Diseases.</title>
        <authorList>
            <person name="Tisza M.J."/>
            <person name="Buck C.B."/>
        </authorList>
    </citation>
    <scope>NUCLEOTIDE SEQUENCE</scope>
    <source>
        <strain evidence="1">Ct6GI21</strain>
    </source>
</reference>
<sequence length="135" mass="15628">MYLLGYLTFDEYQELGGKCTKDTFPNLQFDIEAKMDYITEGRLSKMLDSLGMIPDAVKMLEVKLINIESNSSVEKDENVTSYSNGIETFSYGNVGSSDSVEASLTNRVRELMLQYLYPKYPELFYRGRWLIRKEQ</sequence>
<evidence type="ECO:0000313" key="1">
    <source>
        <dbReference type="EMBL" id="DAF89229.1"/>
    </source>
</evidence>
<dbReference type="EMBL" id="BK016005">
    <property type="protein sequence ID" value="DAF89229.1"/>
    <property type="molecule type" value="Genomic_DNA"/>
</dbReference>
<protein>
    <submittedName>
        <fullName evidence="1">Head Tail Connector Protein</fullName>
    </submittedName>
</protein>
<accession>A0A8S5U476</accession>